<name>A0A873WCN8_9CAUD</name>
<organism evidence="2 3">
    <name type="scientific">Klebsiella phage Miami</name>
    <dbReference type="NCBI Taxonomy" id="2767581"/>
    <lineage>
        <taxon>Viruses</taxon>
        <taxon>Duplodnaviria</taxon>
        <taxon>Heunggongvirae</taxon>
        <taxon>Uroviricota</taxon>
        <taxon>Caudoviricetes</taxon>
        <taxon>Chimalliviridae</taxon>
        <taxon>Miamivirus</taxon>
        <taxon>Miamivirus miami</taxon>
    </lineage>
</organism>
<gene>
    <name evidence="2" type="ORF">CPT_Miami_005</name>
</gene>
<feature type="compositionally biased region" description="Basic and acidic residues" evidence="1">
    <location>
        <begin position="85"/>
        <end position="94"/>
    </location>
</feature>
<sequence length="150" mass="16842">MSRKSIVLRLPASTVADLKEFDEEAQLLILTACLSLAKRPTQEPVKEDEDTDPRSIISKEVDDILDTIDDNFEEADDGDEDEESSENRKDEQRTVIHQQMADFIEEFVGLLVDPETENYGVFSAIVMDDLNTPISWAADDKTGLTTIVYG</sequence>
<evidence type="ECO:0000313" key="3">
    <source>
        <dbReference type="Proteomes" id="UP000662782"/>
    </source>
</evidence>
<keyword evidence="3" id="KW-1185">Reference proteome</keyword>
<proteinExistence type="predicted"/>
<feature type="compositionally biased region" description="Acidic residues" evidence="1">
    <location>
        <begin position="63"/>
        <end position="84"/>
    </location>
</feature>
<evidence type="ECO:0000256" key="1">
    <source>
        <dbReference type="SAM" id="MobiDB-lite"/>
    </source>
</evidence>
<protein>
    <submittedName>
        <fullName evidence="2">Uncharacterized protein</fullName>
    </submittedName>
</protein>
<accession>A0A873WCN8</accession>
<dbReference type="EMBL" id="MT701590">
    <property type="protein sequence ID" value="QPB09100.1"/>
    <property type="molecule type" value="Genomic_DNA"/>
</dbReference>
<evidence type="ECO:0000313" key="2">
    <source>
        <dbReference type="EMBL" id="QPB09100.1"/>
    </source>
</evidence>
<reference evidence="2 3" key="1">
    <citation type="submission" date="2020-07" db="EMBL/GenBank/DDBJ databases">
        <title>Complete genome sequence of Klebsiella pneumoniae phage Miami.</title>
        <authorList>
            <person name="Mora D.A."/>
            <person name="Lessor L."/>
            <person name="Gill J."/>
            <person name="Liu M."/>
        </authorList>
    </citation>
    <scope>NUCLEOTIDE SEQUENCE [LARGE SCALE GENOMIC DNA]</scope>
</reference>
<feature type="region of interest" description="Disordered" evidence="1">
    <location>
        <begin position="39"/>
        <end position="94"/>
    </location>
</feature>
<dbReference type="Proteomes" id="UP000662782">
    <property type="component" value="Segment"/>
</dbReference>